<feature type="region of interest" description="Disordered" evidence="1">
    <location>
        <begin position="605"/>
        <end position="630"/>
    </location>
</feature>
<reference evidence="3" key="1">
    <citation type="submission" date="2016-10" db="EMBL/GenBank/DDBJ databases">
        <authorList>
            <person name="Varghese N."/>
            <person name="Submissions S."/>
        </authorList>
    </citation>
    <scope>NUCLEOTIDE SEQUENCE [LARGE SCALE GENOMIC DNA]</scope>
    <source>
        <strain evidence="3">DSM 21857</strain>
    </source>
</reference>
<feature type="region of interest" description="Disordered" evidence="1">
    <location>
        <begin position="343"/>
        <end position="362"/>
    </location>
</feature>
<keyword evidence="3" id="KW-1185">Reference proteome</keyword>
<dbReference type="RefSeq" id="WP_091525158.1">
    <property type="nucleotide sequence ID" value="NZ_FORF01000043.1"/>
</dbReference>
<protein>
    <submittedName>
        <fullName evidence="2">Uncharacterized protein</fullName>
    </submittedName>
</protein>
<gene>
    <name evidence="2" type="ORF">SAMN03080618_03563</name>
</gene>
<dbReference type="STRING" id="1121003.SAMN03080618_03563"/>
<evidence type="ECO:0000313" key="2">
    <source>
        <dbReference type="EMBL" id="SFJ65510.1"/>
    </source>
</evidence>
<evidence type="ECO:0000256" key="1">
    <source>
        <dbReference type="SAM" id="MobiDB-lite"/>
    </source>
</evidence>
<accession>A0A1I3T4E8</accession>
<sequence length="968" mass="101207">MTNIFDQFDAEPGAAVPGGNIFDQFDEPANPAARSGLALNSTAGLNSAIYNTAGLPVDLTRGAINLGISGINAATGADIRHLPSDGFMGSEWISNRMGDIHPVLDPANTEATTTGERIARGVGEGVGYTVAPQTAVGGLLRAGGGRAVESAARFIGQPGSLRAAGGEMLAGGSAGGGASLGMEVAPDRYDALAATAGGLAGGLLGTAIASAPAIGRAAREAFSDFTAPMRESGRQGIAARQLYDAATDPSAVRQMLDDGIDDLVPGSNPTTFQATGDLGLGGMERGAAARRPDLFAQRRAEQNSARLSHLGSIQENGAPEAVAKAVRDHLARIDDETQHALNAATQSARQSAGNVGSGLSPDAAGSNIRQALEAARAAAKDQERALWQAVDPDGSLALAARGTKQAARSIADDLPRSAKPMTGEEASIHGVLQHYDEVVPFGELTALQSRIKSELRAERLANGESPAYRRLTRLNRAIEGDLETAIAGKVAQEADAVARGVMDEQNTLLAKLRDEVFAFRDRRYAATGEVDGAGSRGPAIGRSSGISGAPRAEGETFGGFGSSPRDPRLSGDDLQPNFDEAALGRLREARHATRTRVETFDNKTLGPIRRRPSTTAPYDLPTGTVPERIFNASSSSPEAIRRFRNAVGDEQALPVIQEYAVDRLRAFAMDADGTLNPARVTAWRRRHQEALRSFPELDARLGDAARASEAIEQVGRTRKLRLDDARKGKLGALLNVDDPTDIVNTVGGVFGRSDSLQQMSRIRSAIGSDKEALEGLKKATVDYMTGRFVGNTEVATSGQAGIRSDQFQSFLKQSKQALRLAGFSADDVGRMQAIADDLSRANRSIAGVRIPGGSNTTQDMIAAGNRSVSNLGKLLSVAAAGVGSYVSGPLASMAGVMGGQAVSAMRQAGLHTVDDLIADAMLNPNVAKLLLSNVPSKPDHGVWKLMARHYSRASRVSATMGAEEGSPR</sequence>
<dbReference type="Proteomes" id="UP000242763">
    <property type="component" value="Unassembled WGS sequence"/>
</dbReference>
<evidence type="ECO:0000313" key="3">
    <source>
        <dbReference type="Proteomes" id="UP000242763"/>
    </source>
</evidence>
<feature type="compositionally biased region" description="Polar residues" evidence="1">
    <location>
        <begin position="343"/>
        <end position="354"/>
    </location>
</feature>
<dbReference type="OrthoDB" id="7903479at2"/>
<organism evidence="2 3">
    <name type="scientific">Aquamicrobium aerolatum DSM 21857</name>
    <dbReference type="NCBI Taxonomy" id="1121003"/>
    <lineage>
        <taxon>Bacteria</taxon>
        <taxon>Pseudomonadati</taxon>
        <taxon>Pseudomonadota</taxon>
        <taxon>Alphaproteobacteria</taxon>
        <taxon>Hyphomicrobiales</taxon>
        <taxon>Phyllobacteriaceae</taxon>
        <taxon>Aerobium</taxon>
    </lineage>
</organism>
<feature type="region of interest" description="Disordered" evidence="1">
    <location>
        <begin position="528"/>
        <end position="576"/>
    </location>
</feature>
<proteinExistence type="predicted"/>
<dbReference type="AlphaFoldDB" id="A0A1I3T4E8"/>
<dbReference type="EMBL" id="FORF01000043">
    <property type="protein sequence ID" value="SFJ65510.1"/>
    <property type="molecule type" value="Genomic_DNA"/>
</dbReference>
<name>A0A1I3T4E8_9HYPH</name>